<dbReference type="Proteomes" id="UP001374584">
    <property type="component" value="Unassembled WGS sequence"/>
</dbReference>
<dbReference type="Pfam" id="PF00646">
    <property type="entry name" value="F-box"/>
    <property type="match status" value="1"/>
</dbReference>
<dbReference type="PANTHER" id="PTHR34145">
    <property type="entry name" value="OS02G0105600 PROTEIN"/>
    <property type="match status" value="1"/>
</dbReference>
<protein>
    <recommendedName>
        <fullName evidence="1">F-box domain-containing protein</fullName>
    </recommendedName>
</protein>
<reference evidence="2 3" key="1">
    <citation type="submission" date="2024-01" db="EMBL/GenBank/DDBJ databases">
        <title>The genomes of 5 underutilized Papilionoideae crops provide insights into root nodulation and disease resistanc.</title>
        <authorList>
            <person name="Jiang F."/>
        </authorList>
    </citation>
    <scope>NUCLEOTIDE SEQUENCE [LARGE SCALE GENOMIC DNA]</scope>
    <source>
        <strain evidence="2">JINMINGXINNONG_FW02</strain>
        <tissue evidence="2">Leaves</tissue>
    </source>
</reference>
<feature type="domain" description="F-box" evidence="1">
    <location>
        <begin position="20"/>
        <end position="70"/>
    </location>
</feature>
<dbReference type="SUPFAM" id="SSF52047">
    <property type="entry name" value="RNI-like"/>
    <property type="match status" value="1"/>
</dbReference>
<dbReference type="InterPro" id="IPR053772">
    <property type="entry name" value="At1g61320/At1g61330-like"/>
</dbReference>
<organism evidence="2 3">
    <name type="scientific">Phaseolus coccineus</name>
    <name type="common">Scarlet runner bean</name>
    <name type="synonym">Phaseolus multiflorus</name>
    <dbReference type="NCBI Taxonomy" id="3886"/>
    <lineage>
        <taxon>Eukaryota</taxon>
        <taxon>Viridiplantae</taxon>
        <taxon>Streptophyta</taxon>
        <taxon>Embryophyta</taxon>
        <taxon>Tracheophyta</taxon>
        <taxon>Spermatophyta</taxon>
        <taxon>Magnoliopsida</taxon>
        <taxon>eudicotyledons</taxon>
        <taxon>Gunneridae</taxon>
        <taxon>Pentapetalae</taxon>
        <taxon>rosids</taxon>
        <taxon>fabids</taxon>
        <taxon>Fabales</taxon>
        <taxon>Fabaceae</taxon>
        <taxon>Papilionoideae</taxon>
        <taxon>50 kb inversion clade</taxon>
        <taxon>NPAAA clade</taxon>
        <taxon>indigoferoid/millettioid clade</taxon>
        <taxon>Phaseoleae</taxon>
        <taxon>Phaseolus</taxon>
    </lineage>
</organism>
<dbReference type="InterPro" id="IPR001810">
    <property type="entry name" value="F-box_dom"/>
</dbReference>
<dbReference type="Pfam" id="PF24758">
    <property type="entry name" value="LRR_At5g56370"/>
    <property type="match status" value="1"/>
</dbReference>
<dbReference type="SUPFAM" id="SSF81383">
    <property type="entry name" value="F-box domain"/>
    <property type="match status" value="1"/>
</dbReference>
<evidence type="ECO:0000313" key="3">
    <source>
        <dbReference type="Proteomes" id="UP001374584"/>
    </source>
</evidence>
<dbReference type="SMART" id="SM00256">
    <property type="entry name" value="FBOX"/>
    <property type="match status" value="1"/>
</dbReference>
<keyword evidence="3" id="KW-1185">Reference proteome</keyword>
<proteinExistence type="predicted"/>
<accession>A0AAN9QHR7</accession>
<dbReference type="InterPro" id="IPR055411">
    <property type="entry name" value="LRR_FXL15/At3g58940/PEG3-like"/>
</dbReference>
<evidence type="ECO:0000313" key="2">
    <source>
        <dbReference type="EMBL" id="KAK7335884.1"/>
    </source>
</evidence>
<dbReference type="AlphaFoldDB" id="A0AAN9QHR7"/>
<dbReference type="InterPro" id="IPR036047">
    <property type="entry name" value="F-box-like_dom_sf"/>
</dbReference>
<evidence type="ECO:0000259" key="1">
    <source>
        <dbReference type="PROSITE" id="PS50181"/>
    </source>
</evidence>
<comment type="caution">
    <text evidence="2">The sequence shown here is derived from an EMBL/GenBank/DDBJ whole genome shotgun (WGS) entry which is preliminary data.</text>
</comment>
<dbReference type="Gene3D" id="1.20.1280.50">
    <property type="match status" value="1"/>
</dbReference>
<name>A0AAN9QHR7_PHACN</name>
<gene>
    <name evidence="2" type="ORF">VNO80_27995</name>
</gene>
<dbReference type="EMBL" id="JAYMYR010000010">
    <property type="protein sequence ID" value="KAK7335884.1"/>
    <property type="molecule type" value="Genomic_DNA"/>
</dbReference>
<dbReference type="PROSITE" id="PS50181">
    <property type="entry name" value="FBOX"/>
    <property type="match status" value="1"/>
</dbReference>
<sequence length="545" mass="62340">MREEKEADISDSDSDVDVDVDMITRLPDLILENIFLFLPTADAVVMTTVSKYWFNLWKSLTILHFSFNETTQSFENFSHCVEDSLSSLGSPEKNSIIHHFVLNMHFARERQLLDEMNSMVYISKKSTCIDDWISLLLKNYVKHLKIRISNMRYYLPTDIFSSKSFLTVNIEGCYVMGGPLFCGTYSSFNCLKELVLLRVETSNVTVHKILSYSPLLEKLVLKEISRMTSLIVRNLPRLSYLEVEQALDGRLEIKAPNLRTLILHLDGSVKGFVSDHVTVRRGNYGSKKFVFEHAMLETLQLCFNSCARIKVACSNLRTMSLSNKGSENPLDVDVDAPKLEQLDYEGYVIPSFHGMHLVKPTVTLKLSLGGRPGLDVAVRSCIEMFNQPTVHLSYLYGQFFKAQEILWPGQVQEMEVTSPPPKVKCLIWSLSSSTPSFAYQLLLDGSLCSCHPSILRVEALPANREFMKFLCHELLDREENPSCCKDEPEFRCWRHYLKSVNVQIQSQSETEKPNTFGDKALMNTLNHIDTSKEVQFNMNWSRNLV</sequence>